<keyword evidence="5" id="KW-1185">Reference proteome</keyword>
<feature type="chain" id="PRO_5002238361" description="Endoglucanase" evidence="3">
    <location>
        <begin position="26"/>
        <end position="343"/>
    </location>
</feature>
<feature type="region of interest" description="Disordered" evidence="2">
    <location>
        <begin position="280"/>
        <end position="313"/>
    </location>
</feature>
<dbReference type="PANTHER" id="PTHR34002">
    <property type="entry name" value="BLR1656 PROTEIN"/>
    <property type="match status" value="1"/>
</dbReference>
<gene>
    <name evidence="4" type="ORF">PV09_03599</name>
</gene>
<dbReference type="InParanoid" id="A0A0D2AFJ1"/>
<sequence length="343" mass="37951">MVFFRGVRLALLLTALLVLSQRCLAETVDLCDQYSSYNSTTVPFFFNNNAWGNDSSGYQCLDVNDGGTSFTVTYKWTGTPTLVKSYPYMKPFPSRLPVQLWNVSQLNFAADWSITVNSAGDTSEPAQAAAYDAAGLRANVAVDMFLSDNALNSTGFRPPLEIMIWTWWIPVMKPLGWDESTPDIDRVVIDGVAFSLYHGYNDRNQHVFSWLSERNLTSTNADYSPLLKYIWQKGLLSGALYLGQLEFGTEIAYASEETVFEAKNYTLQLVRQGDPEDRAASSSAAAAAATSTTTSSSLRETTPTSTSAKPASSSSVAQHLCERHLLWLFVWINSMPICLHSLT</sequence>
<evidence type="ECO:0008006" key="6">
    <source>
        <dbReference type="Google" id="ProtNLM"/>
    </source>
</evidence>
<dbReference type="HOGENOM" id="CLU_065183_0_0_1"/>
<dbReference type="STRING" id="253628.A0A0D2AFJ1"/>
<dbReference type="SUPFAM" id="SSF49899">
    <property type="entry name" value="Concanavalin A-like lectins/glucanases"/>
    <property type="match status" value="1"/>
</dbReference>
<dbReference type="Proteomes" id="UP000053259">
    <property type="component" value="Unassembled WGS sequence"/>
</dbReference>
<evidence type="ECO:0000313" key="4">
    <source>
        <dbReference type="EMBL" id="KIW05743.1"/>
    </source>
</evidence>
<dbReference type="InterPro" id="IPR013319">
    <property type="entry name" value="GH11/12"/>
</dbReference>
<organism evidence="4 5">
    <name type="scientific">Verruconis gallopava</name>
    <dbReference type="NCBI Taxonomy" id="253628"/>
    <lineage>
        <taxon>Eukaryota</taxon>
        <taxon>Fungi</taxon>
        <taxon>Dikarya</taxon>
        <taxon>Ascomycota</taxon>
        <taxon>Pezizomycotina</taxon>
        <taxon>Dothideomycetes</taxon>
        <taxon>Pleosporomycetidae</taxon>
        <taxon>Venturiales</taxon>
        <taxon>Sympoventuriaceae</taxon>
        <taxon>Verruconis</taxon>
    </lineage>
</organism>
<proteinExistence type="inferred from homology"/>
<evidence type="ECO:0000313" key="5">
    <source>
        <dbReference type="Proteomes" id="UP000053259"/>
    </source>
</evidence>
<accession>A0A0D2AFJ1</accession>
<dbReference type="InterPro" id="IPR013320">
    <property type="entry name" value="ConA-like_dom_sf"/>
</dbReference>
<dbReference type="GO" id="GO:0000272">
    <property type="term" value="P:polysaccharide catabolic process"/>
    <property type="evidence" value="ECO:0007669"/>
    <property type="project" value="InterPro"/>
</dbReference>
<name>A0A0D2AFJ1_9PEZI</name>
<dbReference type="GO" id="GO:0008810">
    <property type="term" value="F:cellulase activity"/>
    <property type="evidence" value="ECO:0007669"/>
    <property type="project" value="InterPro"/>
</dbReference>
<dbReference type="Gene3D" id="2.60.120.180">
    <property type="match status" value="1"/>
</dbReference>
<dbReference type="GeneID" id="27311572"/>
<dbReference type="EMBL" id="KN847537">
    <property type="protein sequence ID" value="KIW05743.1"/>
    <property type="molecule type" value="Genomic_DNA"/>
</dbReference>
<protein>
    <recommendedName>
        <fullName evidence="6">Endoglucanase</fullName>
    </recommendedName>
</protein>
<dbReference type="RefSeq" id="XP_016215612.1">
    <property type="nucleotide sequence ID" value="XM_016356819.1"/>
</dbReference>
<reference evidence="4 5" key="1">
    <citation type="submission" date="2015-01" db="EMBL/GenBank/DDBJ databases">
        <title>The Genome Sequence of Ochroconis gallopava CBS43764.</title>
        <authorList>
            <consortium name="The Broad Institute Genomics Platform"/>
            <person name="Cuomo C."/>
            <person name="de Hoog S."/>
            <person name="Gorbushina A."/>
            <person name="Stielow B."/>
            <person name="Teixiera M."/>
            <person name="Abouelleil A."/>
            <person name="Chapman S.B."/>
            <person name="Priest M."/>
            <person name="Young S.K."/>
            <person name="Wortman J."/>
            <person name="Nusbaum C."/>
            <person name="Birren B."/>
        </authorList>
    </citation>
    <scope>NUCLEOTIDE SEQUENCE [LARGE SCALE GENOMIC DNA]</scope>
    <source>
        <strain evidence="4 5">CBS 43764</strain>
    </source>
</reference>
<feature type="signal peptide" evidence="3">
    <location>
        <begin position="1"/>
        <end position="25"/>
    </location>
</feature>
<dbReference type="VEuPathDB" id="FungiDB:PV09_03599"/>
<evidence type="ECO:0000256" key="3">
    <source>
        <dbReference type="SAM" id="SignalP"/>
    </source>
</evidence>
<comment type="similarity">
    <text evidence="1">Belongs to the glycosyl hydrolase 12 (cellulase H) family.</text>
</comment>
<dbReference type="OrthoDB" id="89349at2759"/>
<evidence type="ECO:0000256" key="1">
    <source>
        <dbReference type="ARBA" id="ARBA00005519"/>
    </source>
</evidence>
<dbReference type="AlphaFoldDB" id="A0A0D2AFJ1"/>
<dbReference type="InterPro" id="IPR002594">
    <property type="entry name" value="GH12"/>
</dbReference>
<evidence type="ECO:0000256" key="2">
    <source>
        <dbReference type="SAM" id="MobiDB-lite"/>
    </source>
</evidence>
<keyword evidence="3" id="KW-0732">Signal</keyword>
<dbReference type="PANTHER" id="PTHR34002:SF11">
    <property type="entry name" value="CONCANAVALIN A-LIKE LECTIN_GLUCANASE"/>
    <property type="match status" value="1"/>
</dbReference>